<feature type="transmembrane region" description="Helical" evidence="6">
    <location>
        <begin position="6"/>
        <end position="25"/>
    </location>
</feature>
<feature type="transmembrane region" description="Helical" evidence="6">
    <location>
        <begin position="183"/>
        <end position="205"/>
    </location>
</feature>
<feature type="transmembrane region" description="Helical" evidence="6">
    <location>
        <begin position="342"/>
        <end position="364"/>
    </location>
</feature>
<evidence type="ECO:0000313" key="7">
    <source>
        <dbReference type="EMBL" id="SHI33839.1"/>
    </source>
</evidence>
<feature type="transmembrane region" description="Helical" evidence="6">
    <location>
        <begin position="154"/>
        <end position="171"/>
    </location>
</feature>
<comment type="subcellular location">
    <subcellularLocation>
        <location evidence="1">Membrane</location>
        <topology evidence="1">Multi-pass membrane protein</topology>
    </subcellularLocation>
</comment>
<gene>
    <name evidence="7" type="ORF">SAMN02745691_00123</name>
</gene>
<dbReference type="GO" id="GO:0015648">
    <property type="term" value="F:lipid-linked peptidoglycan transporter activity"/>
    <property type="evidence" value="ECO:0007669"/>
    <property type="project" value="TreeGrafter"/>
</dbReference>
<evidence type="ECO:0000256" key="4">
    <source>
        <dbReference type="ARBA" id="ARBA00022989"/>
    </source>
</evidence>
<feature type="transmembrane region" description="Helical" evidence="6">
    <location>
        <begin position="69"/>
        <end position="91"/>
    </location>
</feature>
<evidence type="ECO:0000313" key="8">
    <source>
        <dbReference type="Proteomes" id="UP000184342"/>
    </source>
</evidence>
<dbReference type="EMBL" id="FQYT01000002">
    <property type="protein sequence ID" value="SHI33839.1"/>
    <property type="molecule type" value="Genomic_DNA"/>
</dbReference>
<dbReference type="GO" id="GO:0008360">
    <property type="term" value="P:regulation of cell shape"/>
    <property type="evidence" value="ECO:0007669"/>
    <property type="project" value="UniProtKB-KW"/>
</dbReference>
<organism evidence="7 8">
    <name type="scientific">Parasporobacterium paucivorans DSM 15970</name>
    <dbReference type="NCBI Taxonomy" id="1122934"/>
    <lineage>
        <taxon>Bacteria</taxon>
        <taxon>Bacillati</taxon>
        <taxon>Bacillota</taxon>
        <taxon>Clostridia</taxon>
        <taxon>Lachnospirales</taxon>
        <taxon>Lachnospiraceae</taxon>
        <taxon>Parasporobacterium</taxon>
    </lineage>
</organism>
<evidence type="ECO:0000256" key="3">
    <source>
        <dbReference type="ARBA" id="ARBA00022960"/>
    </source>
</evidence>
<feature type="transmembrane region" description="Helical" evidence="6">
    <location>
        <begin position="98"/>
        <end position="117"/>
    </location>
</feature>
<feature type="transmembrane region" description="Helical" evidence="6">
    <location>
        <begin position="408"/>
        <end position="431"/>
    </location>
</feature>
<name>A0A1M6ABL1_9FIRM</name>
<dbReference type="GO" id="GO:0005886">
    <property type="term" value="C:plasma membrane"/>
    <property type="evidence" value="ECO:0007669"/>
    <property type="project" value="TreeGrafter"/>
</dbReference>
<feature type="transmembrane region" description="Helical" evidence="6">
    <location>
        <begin position="235"/>
        <end position="252"/>
    </location>
</feature>
<dbReference type="Proteomes" id="UP000184342">
    <property type="component" value="Unassembled WGS sequence"/>
</dbReference>
<keyword evidence="5 6" id="KW-0472">Membrane</keyword>
<keyword evidence="7" id="KW-0132">Cell division</keyword>
<dbReference type="STRING" id="1122934.SAMN02745691_00123"/>
<evidence type="ECO:0000256" key="2">
    <source>
        <dbReference type="ARBA" id="ARBA00022692"/>
    </source>
</evidence>
<protein>
    <submittedName>
        <fullName evidence="7">Cell division protein FtsW, lipid II flippase</fullName>
    </submittedName>
</protein>
<evidence type="ECO:0000256" key="1">
    <source>
        <dbReference type="ARBA" id="ARBA00004141"/>
    </source>
</evidence>
<dbReference type="AlphaFoldDB" id="A0A1M6ABL1"/>
<feature type="transmembrane region" description="Helical" evidence="6">
    <location>
        <begin position="376"/>
        <end position="396"/>
    </location>
</feature>
<keyword evidence="8" id="KW-1185">Reference proteome</keyword>
<accession>A0A1M6ABL1</accession>
<keyword evidence="4 6" id="KW-1133">Transmembrane helix</keyword>
<dbReference type="GO" id="GO:0032153">
    <property type="term" value="C:cell division site"/>
    <property type="evidence" value="ECO:0007669"/>
    <property type="project" value="TreeGrafter"/>
</dbReference>
<dbReference type="PANTHER" id="PTHR30474:SF3">
    <property type="entry name" value="PEPTIDOGLYCAN GLYCOSYLTRANSFERASE RODA"/>
    <property type="match status" value="1"/>
</dbReference>
<proteinExistence type="predicted"/>
<keyword evidence="2 6" id="KW-0812">Transmembrane</keyword>
<reference evidence="7 8" key="1">
    <citation type="submission" date="2016-11" db="EMBL/GenBank/DDBJ databases">
        <authorList>
            <person name="Jaros S."/>
            <person name="Januszkiewicz K."/>
            <person name="Wedrychowicz H."/>
        </authorList>
    </citation>
    <scope>NUCLEOTIDE SEQUENCE [LARGE SCALE GENOMIC DNA]</scope>
    <source>
        <strain evidence="7 8">DSM 15970</strain>
    </source>
</reference>
<feature type="transmembrane region" description="Helical" evidence="6">
    <location>
        <begin position="123"/>
        <end position="142"/>
    </location>
</feature>
<dbReference type="GO" id="GO:0051301">
    <property type="term" value="P:cell division"/>
    <property type="evidence" value="ECO:0007669"/>
    <property type="project" value="UniProtKB-KW"/>
</dbReference>
<sequence>MLNIYITSTKYILIILFAFFTYFAFNTLRNTPEEYKNKLLKRQRAILYILHFMAFILILINNSDKVYQVIIFYGCQLLYFIFFLGLTGVFFDGRISRPLVNSMSMMLCMSLIILTRLSLDKAFRQFAILLAATVIFFLVLFLFNKIKSWPRATWLYCVLGLGLLLVVLVMGDTSNGAKLSVDLKFFSVQPLEFVKIFFVFFLAALFEKSTSFKNVIISAVFAGAHVILLVLSRDLGSALILFVVYLFVLYSVTQKRLYLLSGTLGGAVAAVIGYKLFSHVRIRVLAWLNPWSVLDNEGYQITQSLFAIGTGGWLGMGLFQGRPSDIPVVEQDFVFSAISEELGGFFALCLIFLCLCCFLSFIRISMEQGERFYKTVVLGLSLVYVVQVFLTIGGAIKLIPSTGVTLPLVSYGGSSLVATIIIFGIILAIGMKNNTGKLTEKDNGKKAKEKSK</sequence>
<keyword evidence="7" id="KW-0131">Cell cycle</keyword>
<dbReference type="Pfam" id="PF01098">
    <property type="entry name" value="FTSW_RODA_SPOVE"/>
    <property type="match status" value="1"/>
</dbReference>
<keyword evidence="3" id="KW-0133">Cell shape</keyword>
<dbReference type="RefSeq" id="WP_073992425.1">
    <property type="nucleotide sequence ID" value="NZ_FQYT01000002.1"/>
</dbReference>
<evidence type="ECO:0000256" key="5">
    <source>
        <dbReference type="ARBA" id="ARBA00023136"/>
    </source>
</evidence>
<evidence type="ECO:0000256" key="6">
    <source>
        <dbReference type="SAM" id="Phobius"/>
    </source>
</evidence>
<dbReference type="OrthoDB" id="9812661at2"/>
<dbReference type="PANTHER" id="PTHR30474">
    <property type="entry name" value="CELL CYCLE PROTEIN"/>
    <property type="match status" value="1"/>
</dbReference>
<feature type="transmembrane region" description="Helical" evidence="6">
    <location>
        <begin position="212"/>
        <end position="229"/>
    </location>
</feature>
<dbReference type="InterPro" id="IPR001182">
    <property type="entry name" value="FtsW/RodA"/>
</dbReference>
<feature type="transmembrane region" description="Helical" evidence="6">
    <location>
        <begin position="45"/>
        <end position="63"/>
    </location>
</feature>
<feature type="transmembrane region" description="Helical" evidence="6">
    <location>
        <begin position="257"/>
        <end position="277"/>
    </location>
</feature>